<dbReference type="AlphaFoldDB" id="A0A9P6L9T0"/>
<dbReference type="Proteomes" id="UP000736335">
    <property type="component" value="Unassembled WGS sequence"/>
</dbReference>
<dbReference type="EMBL" id="WIUZ02000003">
    <property type="protein sequence ID" value="KAF9789733.1"/>
    <property type="molecule type" value="Genomic_DNA"/>
</dbReference>
<dbReference type="Pfam" id="PF18758">
    <property type="entry name" value="KDZ"/>
    <property type="match status" value="1"/>
</dbReference>
<reference evidence="2" key="1">
    <citation type="journal article" date="2020" name="Nat. Commun.">
        <title>Large-scale genome sequencing of mycorrhizal fungi provides insights into the early evolution of symbiotic traits.</title>
        <authorList>
            <person name="Miyauchi S."/>
            <person name="Kiss E."/>
            <person name="Kuo A."/>
            <person name="Drula E."/>
            <person name="Kohler A."/>
            <person name="Sanchez-Garcia M."/>
            <person name="Morin E."/>
            <person name="Andreopoulos B."/>
            <person name="Barry K.W."/>
            <person name="Bonito G."/>
            <person name="Buee M."/>
            <person name="Carver A."/>
            <person name="Chen C."/>
            <person name="Cichocki N."/>
            <person name="Clum A."/>
            <person name="Culley D."/>
            <person name="Crous P.W."/>
            <person name="Fauchery L."/>
            <person name="Girlanda M."/>
            <person name="Hayes R.D."/>
            <person name="Keri Z."/>
            <person name="LaButti K."/>
            <person name="Lipzen A."/>
            <person name="Lombard V."/>
            <person name="Magnuson J."/>
            <person name="Maillard F."/>
            <person name="Murat C."/>
            <person name="Nolan M."/>
            <person name="Ohm R.A."/>
            <person name="Pangilinan J."/>
            <person name="Pereira M.F."/>
            <person name="Perotto S."/>
            <person name="Peter M."/>
            <person name="Pfister S."/>
            <person name="Riley R."/>
            <person name="Sitrit Y."/>
            <person name="Stielow J.B."/>
            <person name="Szollosi G."/>
            <person name="Zifcakova L."/>
            <person name="Stursova M."/>
            <person name="Spatafora J.W."/>
            <person name="Tedersoo L."/>
            <person name="Vaario L.M."/>
            <person name="Yamada A."/>
            <person name="Yan M."/>
            <person name="Wang P."/>
            <person name="Xu J."/>
            <person name="Bruns T."/>
            <person name="Baldrian P."/>
            <person name="Vilgalys R."/>
            <person name="Dunand C."/>
            <person name="Henrissat B."/>
            <person name="Grigoriev I.V."/>
            <person name="Hibbett D."/>
            <person name="Nagy L.G."/>
            <person name="Martin F.M."/>
        </authorList>
    </citation>
    <scope>NUCLEOTIDE SEQUENCE</scope>
    <source>
        <strain evidence="2">UH-Tt-Lm1</strain>
    </source>
</reference>
<evidence type="ECO:0008006" key="4">
    <source>
        <dbReference type="Google" id="ProtNLM"/>
    </source>
</evidence>
<evidence type="ECO:0000313" key="3">
    <source>
        <dbReference type="Proteomes" id="UP000736335"/>
    </source>
</evidence>
<dbReference type="PANTHER" id="PTHR33096:SF1">
    <property type="entry name" value="CXC1-LIKE CYSTEINE CLUSTER ASSOCIATED WITH KDZ TRANSPOSASES DOMAIN-CONTAINING PROTEIN"/>
    <property type="match status" value="1"/>
</dbReference>
<evidence type="ECO:0000313" key="2">
    <source>
        <dbReference type="EMBL" id="KAF9789733.1"/>
    </source>
</evidence>
<sequence>MSHKLIWARYRICLRGHNPLPQTTPLPPPLLTQATIRPHLRHQRLRAVEQAPAIACGGTGTNNPSPPVSSEVTILVIDIYTLSTSIKLPSAEDQTTVSTLASLGFIGNAPFRPSVAVSIKTLELYHVLRRRKPSFSIEAFVKVICDLYMIPYRPRYRRFFSDAFDAYLEVTRAVDKLVKAALAHDTPNWRVLNACPACSYELENEPELTFRRMFTVDGNDSLKRIARIGSRDVGDLRCFSDSDYYIPADEVDEWAREARSTRLAEASGDDDEGDSDDATEQGKNGDPDSGPCANNWKAAQLDSKKRMWGIFAETGLFASACQHGFILWITDMIRSGEQAKYPLAVIARALHILGPRLLIGYDIGCVFQKTISTSSLGTQFTDSESRCCVNAFHGYSHNFSCQTQNHPNVITGMGIEDLETMERIFSSSNQVAGVTRYASAYHCRVFIDMFFQQWDDEKYRNLASMLSGNYQQAISIIKDEGAAVEESMNALGISSTDLETWHNEQVSFFETVGEESRWDVHAMAYVELLQELSSTESQADASSTRFLNTIPTDYHFSLSDKDLEGPLAYTSQLSKTRRLETERRHARERHDRIHYQVLELEDHMGITKRWTPATPEYIETFRYISERRYHRALNNLQRLVTQRLFELHRLNLSGAGKCFPFQMFYANAIRNATEAYNRAVWALDPPRPPLDWAQVSRYSFLEEFTLLRNSHRDISKAPWADPVIRETIKRFFRVRRAHEEIQRCNVEIRRLVTSIHDEAQRHPDILKALAEQKSPVLGAVSEYFLRRRRVNGMLLGQVQQIFDLDGFTGDRTRGRRKGHQFTQGDAAEWYGDADNEDTEGEDVGDVDNDQIDGILNFVTSL</sequence>
<accession>A0A9P6L9T0</accession>
<proteinExistence type="predicted"/>
<protein>
    <recommendedName>
        <fullName evidence="4">CxC1-like cysteine cluster associated with KDZ transposases domain-containing protein</fullName>
    </recommendedName>
</protein>
<dbReference type="OrthoDB" id="2689725at2759"/>
<keyword evidence="3" id="KW-1185">Reference proteome</keyword>
<gene>
    <name evidence="2" type="ORF">BJ322DRAFT_1001037</name>
</gene>
<comment type="caution">
    <text evidence="2">The sequence shown here is derived from an EMBL/GenBank/DDBJ whole genome shotgun (WGS) entry which is preliminary data.</text>
</comment>
<organism evidence="2 3">
    <name type="scientific">Thelephora terrestris</name>
    <dbReference type="NCBI Taxonomy" id="56493"/>
    <lineage>
        <taxon>Eukaryota</taxon>
        <taxon>Fungi</taxon>
        <taxon>Dikarya</taxon>
        <taxon>Basidiomycota</taxon>
        <taxon>Agaricomycotina</taxon>
        <taxon>Agaricomycetes</taxon>
        <taxon>Thelephorales</taxon>
        <taxon>Thelephoraceae</taxon>
        <taxon>Thelephora</taxon>
    </lineage>
</organism>
<feature type="compositionally biased region" description="Acidic residues" evidence="1">
    <location>
        <begin position="267"/>
        <end position="279"/>
    </location>
</feature>
<name>A0A9P6L9T0_9AGAM</name>
<dbReference type="PANTHER" id="PTHR33096">
    <property type="entry name" value="CXC2 DOMAIN-CONTAINING PROTEIN"/>
    <property type="match status" value="1"/>
</dbReference>
<dbReference type="InterPro" id="IPR040521">
    <property type="entry name" value="KDZ"/>
</dbReference>
<evidence type="ECO:0000256" key="1">
    <source>
        <dbReference type="SAM" id="MobiDB-lite"/>
    </source>
</evidence>
<reference evidence="2" key="2">
    <citation type="submission" date="2020-11" db="EMBL/GenBank/DDBJ databases">
        <authorList>
            <consortium name="DOE Joint Genome Institute"/>
            <person name="Kuo A."/>
            <person name="Miyauchi S."/>
            <person name="Kiss E."/>
            <person name="Drula E."/>
            <person name="Kohler A."/>
            <person name="Sanchez-Garcia M."/>
            <person name="Andreopoulos B."/>
            <person name="Barry K.W."/>
            <person name="Bonito G."/>
            <person name="Buee M."/>
            <person name="Carver A."/>
            <person name="Chen C."/>
            <person name="Cichocki N."/>
            <person name="Clum A."/>
            <person name="Culley D."/>
            <person name="Crous P.W."/>
            <person name="Fauchery L."/>
            <person name="Girlanda M."/>
            <person name="Hayes R."/>
            <person name="Keri Z."/>
            <person name="Labutti K."/>
            <person name="Lipzen A."/>
            <person name="Lombard V."/>
            <person name="Magnuson J."/>
            <person name="Maillard F."/>
            <person name="Morin E."/>
            <person name="Murat C."/>
            <person name="Nolan M."/>
            <person name="Ohm R."/>
            <person name="Pangilinan J."/>
            <person name="Pereira M."/>
            <person name="Perotto S."/>
            <person name="Peter M."/>
            <person name="Riley R."/>
            <person name="Sitrit Y."/>
            <person name="Stielow B."/>
            <person name="Szollosi G."/>
            <person name="Zifcakova L."/>
            <person name="Stursova M."/>
            <person name="Spatafora J.W."/>
            <person name="Tedersoo L."/>
            <person name="Vaario L.-M."/>
            <person name="Yamada A."/>
            <person name="Yan M."/>
            <person name="Wang P."/>
            <person name="Xu J."/>
            <person name="Bruns T."/>
            <person name="Baldrian P."/>
            <person name="Vilgalys R."/>
            <person name="Henrissat B."/>
            <person name="Grigoriev I.V."/>
            <person name="Hibbett D."/>
            <person name="Nagy L.G."/>
            <person name="Martin F.M."/>
        </authorList>
    </citation>
    <scope>NUCLEOTIDE SEQUENCE</scope>
    <source>
        <strain evidence="2">UH-Tt-Lm1</strain>
    </source>
</reference>
<feature type="region of interest" description="Disordered" evidence="1">
    <location>
        <begin position="259"/>
        <end position="294"/>
    </location>
</feature>